<dbReference type="InterPro" id="IPR004843">
    <property type="entry name" value="Calcineurin-like_PHP"/>
</dbReference>
<evidence type="ECO:0000259" key="1">
    <source>
        <dbReference type="Pfam" id="PF00149"/>
    </source>
</evidence>
<comment type="caution">
    <text evidence="2">The sequence shown here is derived from an EMBL/GenBank/DDBJ whole genome shotgun (WGS) entry which is preliminary data.</text>
</comment>
<feature type="domain" description="Calcineurin-like phosphoesterase" evidence="1">
    <location>
        <begin position="2"/>
        <end position="187"/>
    </location>
</feature>
<proteinExistence type="predicted"/>
<dbReference type="EMBL" id="NFKK01000009">
    <property type="protein sequence ID" value="OUP52556.1"/>
    <property type="molecule type" value="Genomic_DNA"/>
</dbReference>
<name>A0A1Y4L757_9FIRM</name>
<dbReference type="PANTHER" id="PTHR30337">
    <property type="entry name" value="COMPONENT OF ATP-DEPENDENT DSDNA EXONUCLEASE"/>
    <property type="match status" value="1"/>
</dbReference>
<sequence length="363" mass="39495">MLRFLHLADLHLGAAFDMLSQKAAESAQQKQFAALEHAVRVAGRERAHAILIAGDLFDSPLPSATVFSRAMSILSQAACPVLIAPGNHDHICAGSPYLTSALPSNVHVFTQSTLEPVHLGEAATVWGAAFHDQSAVIPLTHRKFSRPVNICLVHTDLKTDGGYNHYAPDEIAASGFSYLAAGHNHAPSGLRRAGGTVFCCPGGMSAVASTETGRKGFLRIEIGETIKAQFIESKAVEFSRIEIDLTPIPSDTGLQKVLIERIPKNHDRVCATVALVGERIYEPNLTALRRVLGQVFLSCEVVDETVPKKPVWRYLQQDDLRGAVSRRYRDLIEASNSSEEKEALMLALRYALAAFDDDPRPQA</sequence>
<dbReference type="AlphaFoldDB" id="A0A1Y4L757"/>
<dbReference type="RefSeq" id="WP_087373072.1">
    <property type="nucleotide sequence ID" value="NZ_NFKK01000009.1"/>
</dbReference>
<dbReference type="GO" id="GO:0016787">
    <property type="term" value="F:hydrolase activity"/>
    <property type="evidence" value="ECO:0007669"/>
    <property type="project" value="InterPro"/>
</dbReference>
<dbReference type="Pfam" id="PF00149">
    <property type="entry name" value="Metallophos"/>
    <property type="match status" value="1"/>
</dbReference>
<reference evidence="3" key="1">
    <citation type="submission" date="2017-04" db="EMBL/GenBank/DDBJ databases">
        <title>Function of individual gut microbiota members based on whole genome sequencing of pure cultures obtained from chicken caecum.</title>
        <authorList>
            <person name="Medvecky M."/>
            <person name="Cejkova D."/>
            <person name="Polansky O."/>
            <person name="Karasova D."/>
            <person name="Kubasova T."/>
            <person name="Cizek A."/>
            <person name="Rychlik I."/>
        </authorList>
    </citation>
    <scope>NUCLEOTIDE SEQUENCE [LARGE SCALE GENOMIC DNA]</scope>
    <source>
        <strain evidence="3">An180</strain>
    </source>
</reference>
<evidence type="ECO:0000313" key="2">
    <source>
        <dbReference type="EMBL" id="OUP52556.1"/>
    </source>
</evidence>
<protein>
    <recommendedName>
        <fullName evidence="1">Calcineurin-like phosphoesterase domain-containing protein</fullName>
    </recommendedName>
</protein>
<dbReference type="Proteomes" id="UP000195897">
    <property type="component" value="Unassembled WGS sequence"/>
</dbReference>
<accession>A0A1Y4L757</accession>
<organism evidence="2 3">
    <name type="scientific">Butyricicoccus pullicaecorum</name>
    <dbReference type="NCBI Taxonomy" id="501571"/>
    <lineage>
        <taxon>Bacteria</taxon>
        <taxon>Bacillati</taxon>
        <taxon>Bacillota</taxon>
        <taxon>Clostridia</taxon>
        <taxon>Eubacteriales</taxon>
        <taxon>Butyricicoccaceae</taxon>
        <taxon>Butyricicoccus</taxon>
    </lineage>
</organism>
<dbReference type="Gene3D" id="3.60.21.10">
    <property type="match status" value="1"/>
</dbReference>
<dbReference type="SUPFAM" id="SSF56300">
    <property type="entry name" value="Metallo-dependent phosphatases"/>
    <property type="match status" value="1"/>
</dbReference>
<evidence type="ECO:0000313" key="3">
    <source>
        <dbReference type="Proteomes" id="UP000195897"/>
    </source>
</evidence>
<gene>
    <name evidence="2" type="ORF">B5F17_08720</name>
</gene>
<dbReference type="InterPro" id="IPR029052">
    <property type="entry name" value="Metallo-depent_PP-like"/>
</dbReference>
<dbReference type="InterPro" id="IPR050535">
    <property type="entry name" value="DNA_Repair-Maintenance_Comp"/>
</dbReference>